<dbReference type="InterPro" id="IPR036282">
    <property type="entry name" value="Glutathione-S-Trfase_C_sf"/>
</dbReference>
<evidence type="ECO:0000256" key="3">
    <source>
        <dbReference type="PIRSR" id="PIRSR015753-3"/>
    </source>
</evidence>
<dbReference type="Gene3D" id="3.40.30.10">
    <property type="entry name" value="Glutaredoxin"/>
    <property type="match status" value="1"/>
</dbReference>
<gene>
    <name evidence="6" type="ORF">NCTC11862_01074</name>
</gene>
<dbReference type="EMBL" id="UFXQ01000001">
    <property type="protein sequence ID" value="STC69289.1"/>
    <property type="molecule type" value="Genomic_DNA"/>
</dbReference>
<keyword evidence="7" id="KW-1185">Reference proteome</keyword>
<feature type="site" description="Lowers pKa of active site Cys" evidence="3">
    <location>
        <position position="285"/>
    </location>
</feature>
<dbReference type="SUPFAM" id="SSF47616">
    <property type="entry name" value="GST C-terminal domain-like"/>
    <property type="match status" value="1"/>
</dbReference>
<evidence type="ECO:0000256" key="2">
    <source>
        <dbReference type="PIRSR" id="PIRSR015753-2"/>
    </source>
</evidence>
<dbReference type="Proteomes" id="UP000254467">
    <property type="component" value="Unassembled WGS sequence"/>
</dbReference>
<dbReference type="PIRSF" id="PIRSF015753">
    <property type="entry name" value="GST"/>
    <property type="match status" value="1"/>
</dbReference>
<dbReference type="GO" id="GO:0004364">
    <property type="term" value="F:glutathione transferase activity"/>
    <property type="evidence" value="ECO:0007669"/>
    <property type="project" value="InterPro"/>
</dbReference>
<evidence type="ECO:0000259" key="5">
    <source>
        <dbReference type="PROSITE" id="PS50405"/>
    </source>
</evidence>
<dbReference type="PANTHER" id="PTHR32419:SF6">
    <property type="entry name" value="GLUTATHIONE S-TRANSFERASE OMEGA-LIKE 1-RELATED"/>
    <property type="match status" value="1"/>
</dbReference>
<dbReference type="SFLD" id="SFLDG01206">
    <property type="entry name" value="Xi.1"/>
    <property type="match status" value="1"/>
</dbReference>
<reference evidence="6 7" key="1">
    <citation type="submission" date="2018-06" db="EMBL/GenBank/DDBJ databases">
        <authorList>
            <consortium name="Pathogen Informatics"/>
            <person name="Doyle S."/>
        </authorList>
    </citation>
    <scope>NUCLEOTIDE SEQUENCE [LARGE SCALE GENOMIC DNA]</scope>
    <source>
        <strain evidence="6 7">NCTC11862</strain>
    </source>
</reference>
<dbReference type="InterPro" id="IPR010987">
    <property type="entry name" value="Glutathione-S-Trfase_C-like"/>
</dbReference>
<dbReference type="STRING" id="35756.GCA_001044155_01218"/>
<dbReference type="OrthoDB" id="9769158at2"/>
<feature type="binding site" evidence="2">
    <location>
        <begin position="118"/>
        <end position="121"/>
    </location>
    <ligand>
        <name>glutathione</name>
        <dbReference type="ChEBI" id="CHEBI:57925"/>
    </ligand>
</feature>
<accession>A0A376CMG1</accession>
<feature type="compositionally biased region" description="Basic and acidic residues" evidence="4">
    <location>
        <begin position="10"/>
        <end position="22"/>
    </location>
</feature>
<dbReference type="RefSeq" id="WP_018582418.1">
    <property type="nucleotide sequence ID" value="NZ_LDYD01000006.1"/>
</dbReference>
<dbReference type="PROSITE" id="PS50405">
    <property type="entry name" value="GST_CTER"/>
    <property type="match status" value="1"/>
</dbReference>
<dbReference type="SFLD" id="SFLDG01148">
    <property type="entry name" value="Xi_(cytGST)"/>
    <property type="match status" value="1"/>
</dbReference>
<keyword evidence="6" id="KW-0808">Transferase</keyword>
<dbReference type="Pfam" id="PF13410">
    <property type="entry name" value="GST_C_2"/>
    <property type="match status" value="1"/>
</dbReference>
<dbReference type="Gene3D" id="1.20.1050.10">
    <property type="match status" value="1"/>
</dbReference>
<dbReference type="CDD" id="cd03190">
    <property type="entry name" value="GST_C_Omega_like"/>
    <property type="match status" value="1"/>
</dbReference>
<feature type="site" description="Lowers pKa of active site Cys" evidence="3">
    <location>
        <position position="242"/>
    </location>
</feature>
<evidence type="ECO:0000256" key="4">
    <source>
        <dbReference type="SAM" id="MobiDB-lite"/>
    </source>
</evidence>
<evidence type="ECO:0000313" key="6">
    <source>
        <dbReference type="EMBL" id="STC69289.1"/>
    </source>
</evidence>
<dbReference type="GO" id="GO:0005737">
    <property type="term" value="C:cytoplasm"/>
    <property type="evidence" value="ECO:0007669"/>
    <property type="project" value="TreeGrafter"/>
</dbReference>
<dbReference type="SFLD" id="SFLDS00019">
    <property type="entry name" value="Glutathione_Transferase_(cytos"/>
    <property type="match status" value="1"/>
</dbReference>
<protein>
    <submittedName>
        <fullName evidence="6">Glutathione S-transferase</fullName>
    </submittedName>
</protein>
<dbReference type="InterPro" id="IPR016639">
    <property type="entry name" value="GST_Omega/GSH"/>
</dbReference>
<feature type="active site" description="Nucleophile" evidence="1">
    <location>
        <position position="53"/>
    </location>
</feature>
<sequence length="329" mass="37735">MSKKNTSQHLDQEVGQKGEFKRQKNRFTTPFGTGPDDLPVEAGKYRLIVGKLCPWAHRQLIVREVLGLEDAISVGVIDPIRGDNGWEFNLDPGQKDPVLGIHELREAYLNADPDFDGRPTVPAVVDIASGKVVNNDYFKLSNYFEVEWRDLHGENAPNLYPEHLREEMDQLADFIFHRVNNGVYKCGFARSQEAYEEAYFQLFEALDMLEEHLADKRFLMGDHITDVDVRLFATLVRFDAAYHGAFHCNRNQLIDFDNLWGYARDLYQTPGFGSTTDFDHIKRHYYSIPVVKSEYGITPVGPDESGWTAAHGRERLSMTPDQKFLPFEN</sequence>
<feature type="region of interest" description="Disordered" evidence="4">
    <location>
        <begin position="1"/>
        <end position="35"/>
    </location>
</feature>
<dbReference type="AlphaFoldDB" id="A0A376CMG1"/>
<feature type="domain" description="GST C-terminal" evidence="5">
    <location>
        <begin position="161"/>
        <end position="288"/>
    </location>
</feature>
<evidence type="ECO:0000256" key="1">
    <source>
        <dbReference type="PIRSR" id="PIRSR015753-1"/>
    </source>
</evidence>
<dbReference type="InterPro" id="IPR047047">
    <property type="entry name" value="GST_Omega-like_C"/>
</dbReference>
<name>A0A376CMG1_9CORY</name>
<dbReference type="PANTHER" id="PTHR32419">
    <property type="entry name" value="GLUTATHIONYL-HYDROQUINONE REDUCTASE"/>
    <property type="match status" value="1"/>
</dbReference>
<proteinExistence type="predicted"/>
<feature type="binding site" evidence="2">
    <location>
        <position position="86"/>
    </location>
    <ligand>
        <name>glutathione</name>
        <dbReference type="ChEBI" id="CHEBI:57925"/>
    </ligand>
</feature>
<feature type="active site" description="Proton donor/acceptor" evidence="1">
    <location>
        <position position="184"/>
    </location>
</feature>
<evidence type="ECO:0000313" key="7">
    <source>
        <dbReference type="Proteomes" id="UP000254467"/>
    </source>
</evidence>
<dbReference type="InterPro" id="IPR040079">
    <property type="entry name" value="Glutathione_S-Trfase"/>
</dbReference>
<organism evidence="6 7">
    <name type="scientific">Corynebacterium pilosum</name>
    <dbReference type="NCBI Taxonomy" id="35756"/>
    <lineage>
        <taxon>Bacteria</taxon>
        <taxon>Bacillati</taxon>
        <taxon>Actinomycetota</taxon>
        <taxon>Actinomycetes</taxon>
        <taxon>Mycobacteriales</taxon>
        <taxon>Corynebacteriaceae</taxon>
        <taxon>Corynebacterium</taxon>
    </lineage>
</organism>